<reference evidence="2" key="1">
    <citation type="journal article" date="2017" name="Nature">
        <title>The sunflower genome provides insights into oil metabolism, flowering and Asterid evolution.</title>
        <authorList>
            <person name="Badouin H."/>
            <person name="Gouzy J."/>
            <person name="Grassa C.J."/>
            <person name="Murat F."/>
            <person name="Staton S.E."/>
            <person name="Cottret L."/>
            <person name="Lelandais-Briere C."/>
            <person name="Owens G.L."/>
            <person name="Carrere S."/>
            <person name="Mayjonade B."/>
            <person name="Legrand L."/>
            <person name="Gill N."/>
            <person name="Kane N.C."/>
            <person name="Bowers J.E."/>
            <person name="Hubner S."/>
            <person name="Bellec A."/>
            <person name="Berard A."/>
            <person name="Berges H."/>
            <person name="Blanchet N."/>
            <person name="Boniface M.C."/>
            <person name="Brunel D."/>
            <person name="Catrice O."/>
            <person name="Chaidir N."/>
            <person name="Claudel C."/>
            <person name="Donnadieu C."/>
            <person name="Faraut T."/>
            <person name="Fievet G."/>
            <person name="Helmstetter N."/>
            <person name="King M."/>
            <person name="Knapp S.J."/>
            <person name="Lai Z."/>
            <person name="Le Paslier M.C."/>
            <person name="Lippi Y."/>
            <person name="Lorenzon L."/>
            <person name="Mandel J.R."/>
            <person name="Marage G."/>
            <person name="Marchand G."/>
            <person name="Marquand E."/>
            <person name="Bret-Mestries E."/>
            <person name="Morien E."/>
            <person name="Nambeesan S."/>
            <person name="Nguyen T."/>
            <person name="Pegot-Espagnet P."/>
            <person name="Pouilly N."/>
            <person name="Raftis F."/>
            <person name="Sallet E."/>
            <person name="Schiex T."/>
            <person name="Thomas J."/>
            <person name="Vandecasteele C."/>
            <person name="Vares D."/>
            <person name="Vear F."/>
            <person name="Vautrin S."/>
            <person name="Crespi M."/>
            <person name="Mangin B."/>
            <person name="Burke J.M."/>
            <person name="Salse J."/>
            <person name="Munos S."/>
            <person name="Vincourt P."/>
            <person name="Rieseberg L.H."/>
            <person name="Langlade N.B."/>
        </authorList>
    </citation>
    <scope>NUCLEOTIDE SEQUENCE [LARGE SCALE GENOMIC DNA]</scope>
    <source>
        <strain evidence="2">cv. SF193</strain>
    </source>
</reference>
<evidence type="ECO:0000313" key="1">
    <source>
        <dbReference type="EMBL" id="OTG18742.1"/>
    </source>
</evidence>
<dbReference type="InParanoid" id="A0A251U7I7"/>
<name>A0A251U7I7_HELAN</name>
<gene>
    <name evidence="1" type="ORF">HannXRQ_Chr08g0226401</name>
</gene>
<organism evidence="1 2">
    <name type="scientific">Helianthus annuus</name>
    <name type="common">Common sunflower</name>
    <dbReference type="NCBI Taxonomy" id="4232"/>
    <lineage>
        <taxon>Eukaryota</taxon>
        <taxon>Viridiplantae</taxon>
        <taxon>Streptophyta</taxon>
        <taxon>Embryophyta</taxon>
        <taxon>Tracheophyta</taxon>
        <taxon>Spermatophyta</taxon>
        <taxon>Magnoliopsida</taxon>
        <taxon>eudicotyledons</taxon>
        <taxon>Gunneridae</taxon>
        <taxon>Pentapetalae</taxon>
        <taxon>asterids</taxon>
        <taxon>campanulids</taxon>
        <taxon>Asterales</taxon>
        <taxon>Asteraceae</taxon>
        <taxon>Asteroideae</taxon>
        <taxon>Heliantheae alliance</taxon>
        <taxon>Heliantheae</taxon>
        <taxon>Helianthus</taxon>
    </lineage>
</organism>
<protein>
    <submittedName>
        <fullName evidence="1">Uncharacterized protein</fullName>
    </submittedName>
</protein>
<keyword evidence="2" id="KW-1185">Reference proteome</keyword>
<evidence type="ECO:0000313" key="2">
    <source>
        <dbReference type="Proteomes" id="UP000215914"/>
    </source>
</evidence>
<proteinExistence type="predicted"/>
<accession>A0A251U7I7</accession>
<dbReference type="AlphaFoldDB" id="A0A251U7I7"/>
<sequence length="90" mass="10508">MYFSTLKEYIKKAHKILRRDRVNIGISFTEFWETLNLCRGVSSASVYIFLSKPYNRKTKTSEKSIATPFDLIHLLTEEYGEWGADSHSNQ</sequence>
<dbReference type="EMBL" id="CM007897">
    <property type="protein sequence ID" value="OTG18742.1"/>
    <property type="molecule type" value="Genomic_DNA"/>
</dbReference>
<dbReference type="Proteomes" id="UP000215914">
    <property type="component" value="Chromosome 8"/>
</dbReference>